<evidence type="ECO:0000313" key="2">
    <source>
        <dbReference type="EMBL" id="HHJ53670.1"/>
    </source>
</evidence>
<feature type="transmembrane region" description="Helical" evidence="1">
    <location>
        <begin position="20"/>
        <end position="43"/>
    </location>
</feature>
<dbReference type="AlphaFoldDB" id="A0A7V5UFS4"/>
<feature type="non-terminal residue" evidence="2">
    <location>
        <position position="471"/>
    </location>
</feature>
<keyword evidence="1" id="KW-0812">Transmembrane</keyword>
<sequence>MPEKVRFRKRSSLRASDFKYSILIIFVIFFRLFSQTTEWRLIWDKNQEADMSYYKIYRSTSSPAETLLDTLHHKMRAGNDTIMVYMDSDIEKGIQYFYRVKAVDLSGVESDFSEEISAAIPRISDSFPDEMELKSDTVVSFNYRDYVTDPDNNKSELTCIVEKDTLHLISVNNQTGLISIQTPDPFVGEETVRFEISDPDSFYDAVELHIFATSIEPQIQLPEEVSMLEDDTLYLDLKAYDPDTPHENLYWQGENSEHVFLTINNITHQAKIYAAHDWYGEESVLFKLRDVQDGSDSAYVLVRVVPVNDPPVLVNLPNVDLSLSKTKQIDLNNYVQDVDTPKDRLEWTFSGNQDIQISVSEQNVAQFSAPDGWAGTEQVQVTVKDDSLAQDETTILVYSQDLTKAPVLTVIDSVVFDEDTQKVLNLSGEVTDPDNDVTDLKWTFSTPEQLTVEFDSENLSLTLTPQENWFG</sequence>
<reference evidence="2" key="1">
    <citation type="journal article" date="2020" name="mSystems">
        <title>Genome- and Community-Level Interaction Insights into Carbon Utilization and Element Cycling Functions of Hydrothermarchaeota in Hydrothermal Sediment.</title>
        <authorList>
            <person name="Zhou Z."/>
            <person name="Liu Y."/>
            <person name="Xu W."/>
            <person name="Pan J."/>
            <person name="Luo Z.H."/>
            <person name="Li M."/>
        </authorList>
    </citation>
    <scope>NUCLEOTIDE SEQUENCE [LARGE SCALE GENOMIC DNA]</scope>
    <source>
        <strain evidence="2">HyVt-527</strain>
    </source>
</reference>
<keyword evidence="1" id="KW-1133">Transmembrane helix</keyword>
<keyword evidence="1" id="KW-0472">Membrane</keyword>
<gene>
    <name evidence="2" type="ORF">ENJ89_10780</name>
</gene>
<name>A0A7V5UFS4_CALAY</name>
<dbReference type="InterPro" id="IPR036116">
    <property type="entry name" value="FN3_sf"/>
</dbReference>
<comment type="caution">
    <text evidence="2">The sequence shown here is derived from an EMBL/GenBank/DDBJ whole genome shotgun (WGS) entry which is preliminary data.</text>
</comment>
<dbReference type="InterPro" id="IPR013783">
    <property type="entry name" value="Ig-like_fold"/>
</dbReference>
<dbReference type="Gene3D" id="2.60.40.10">
    <property type="entry name" value="Immunoglobulins"/>
    <property type="match status" value="1"/>
</dbReference>
<dbReference type="SUPFAM" id="SSF49265">
    <property type="entry name" value="Fibronectin type III"/>
    <property type="match status" value="1"/>
</dbReference>
<evidence type="ECO:0000256" key="1">
    <source>
        <dbReference type="SAM" id="Phobius"/>
    </source>
</evidence>
<organism evidence="2">
    <name type="scientific">Caldithrix abyssi</name>
    <dbReference type="NCBI Taxonomy" id="187145"/>
    <lineage>
        <taxon>Bacteria</taxon>
        <taxon>Pseudomonadati</taxon>
        <taxon>Calditrichota</taxon>
        <taxon>Calditrichia</taxon>
        <taxon>Calditrichales</taxon>
        <taxon>Calditrichaceae</taxon>
        <taxon>Caldithrix</taxon>
    </lineage>
</organism>
<protein>
    <recommendedName>
        <fullName evidence="3">Fibronectin type-III domain-containing protein</fullName>
    </recommendedName>
</protein>
<evidence type="ECO:0008006" key="3">
    <source>
        <dbReference type="Google" id="ProtNLM"/>
    </source>
</evidence>
<accession>A0A7V5UFS4</accession>
<dbReference type="Proteomes" id="UP000886124">
    <property type="component" value="Unassembled WGS sequence"/>
</dbReference>
<dbReference type="EMBL" id="DROD01000682">
    <property type="protein sequence ID" value="HHJ53670.1"/>
    <property type="molecule type" value="Genomic_DNA"/>
</dbReference>
<proteinExistence type="predicted"/>